<accession>A0A164MEZ6</accession>
<protein>
    <submittedName>
        <fullName evidence="2">Uncharacterized protein</fullName>
    </submittedName>
</protein>
<proteinExistence type="predicted"/>
<sequence>MDRHQLPGAAMSGHSQDIAALIAESRRLNVVSEVLTDMLFAAWDSGQAKGFRDDAAERSKMAYVRDVGTRVHADLHANWHRLIDAQYGPEKPTGTMRHLPGREVSS</sequence>
<name>A0A164MEZ6_9NOCA</name>
<organism evidence="2 3">
    <name type="scientific">Nocardia terpenica</name>
    <dbReference type="NCBI Taxonomy" id="455432"/>
    <lineage>
        <taxon>Bacteria</taxon>
        <taxon>Bacillati</taxon>
        <taxon>Actinomycetota</taxon>
        <taxon>Actinomycetes</taxon>
        <taxon>Mycobacteriales</taxon>
        <taxon>Nocardiaceae</taxon>
        <taxon>Nocardia</taxon>
    </lineage>
</organism>
<comment type="caution">
    <text evidence="2">The sequence shown here is derived from an EMBL/GenBank/DDBJ whole genome shotgun (WGS) entry which is preliminary data.</text>
</comment>
<evidence type="ECO:0000313" key="2">
    <source>
        <dbReference type="EMBL" id="KZM73299.1"/>
    </source>
</evidence>
<gene>
    <name evidence="2" type="ORF">AWN90_32065</name>
</gene>
<reference evidence="2 3" key="1">
    <citation type="submission" date="2016-04" db="EMBL/GenBank/DDBJ databases">
        <authorList>
            <person name="Evans L.H."/>
            <person name="Alamgir A."/>
            <person name="Owens N."/>
            <person name="Weber N.D."/>
            <person name="Virtaneva K."/>
            <person name="Barbian K."/>
            <person name="Babar A."/>
            <person name="Rosenke K."/>
        </authorList>
    </citation>
    <scope>NUCLEOTIDE SEQUENCE [LARGE SCALE GENOMIC DNA]</scope>
    <source>
        <strain evidence="2 3">IFM 0406</strain>
    </source>
</reference>
<dbReference type="STRING" id="455432.AWN90_32065"/>
<dbReference type="Proteomes" id="UP000076512">
    <property type="component" value="Unassembled WGS sequence"/>
</dbReference>
<dbReference type="AlphaFoldDB" id="A0A164MEZ6"/>
<evidence type="ECO:0000256" key="1">
    <source>
        <dbReference type="SAM" id="MobiDB-lite"/>
    </source>
</evidence>
<feature type="region of interest" description="Disordered" evidence="1">
    <location>
        <begin position="86"/>
        <end position="106"/>
    </location>
</feature>
<dbReference type="EMBL" id="LWGR01000007">
    <property type="protein sequence ID" value="KZM73299.1"/>
    <property type="molecule type" value="Genomic_DNA"/>
</dbReference>
<keyword evidence="3" id="KW-1185">Reference proteome</keyword>
<evidence type="ECO:0000313" key="3">
    <source>
        <dbReference type="Proteomes" id="UP000076512"/>
    </source>
</evidence>